<sequence>MAASAAAWDTSTSTTLCPKFPEEPGAGLQYGFLPKAVRGVTILMSLGLCRWRVDDSKLKSGMESVAYRKSKNMDDKLVGVHALFGEEVEGVDEGDDWVKFRFKEVRSWAEPSHDSASVIAPTVTKITADG</sequence>
<name>A0ABN9VRB0_9DINO</name>
<organism evidence="1 2">
    <name type="scientific">Prorocentrum cordatum</name>
    <dbReference type="NCBI Taxonomy" id="2364126"/>
    <lineage>
        <taxon>Eukaryota</taxon>
        <taxon>Sar</taxon>
        <taxon>Alveolata</taxon>
        <taxon>Dinophyceae</taxon>
        <taxon>Prorocentrales</taxon>
        <taxon>Prorocentraceae</taxon>
        <taxon>Prorocentrum</taxon>
    </lineage>
</organism>
<proteinExistence type="predicted"/>
<comment type="caution">
    <text evidence="1">The sequence shown here is derived from an EMBL/GenBank/DDBJ whole genome shotgun (WGS) entry which is preliminary data.</text>
</comment>
<protein>
    <submittedName>
        <fullName evidence="1">Uncharacterized protein</fullName>
    </submittedName>
</protein>
<evidence type="ECO:0000313" key="1">
    <source>
        <dbReference type="EMBL" id="CAK0876012.1"/>
    </source>
</evidence>
<evidence type="ECO:0000313" key="2">
    <source>
        <dbReference type="Proteomes" id="UP001189429"/>
    </source>
</evidence>
<dbReference type="EMBL" id="CAUYUJ010017586">
    <property type="protein sequence ID" value="CAK0876012.1"/>
    <property type="molecule type" value="Genomic_DNA"/>
</dbReference>
<gene>
    <name evidence="1" type="ORF">PCOR1329_LOCUS60539</name>
</gene>
<reference evidence="1" key="1">
    <citation type="submission" date="2023-10" db="EMBL/GenBank/DDBJ databases">
        <authorList>
            <person name="Chen Y."/>
            <person name="Shah S."/>
            <person name="Dougan E. K."/>
            <person name="Thang M."/>
            <person name="Chan C."/>
        </authorList>
    </citation>
    <scope>NUCLEOTIDE SEQUENCE [LARGE SCALE GENOMIC DNA]</scope>
</reference>
<keyword evidence="2" id="KW-1185">Reference proteome</keyword>
<accession>A0ABN9VRB0</accession>
<dbReference type="Proteomes" id="UP001189429">
    <property type="component" value="Unassembled WGS sequence"/>
</dbReference>